<name>A0A172TVE3_9BACT</name>
<evidence type="ECO:0000256" key="5">
    <source>
        <dbReference type="ARBA" id="ARBA00023237"/>
    </source>
</evidence>
<comment type="similarity">
    <text evidence="2">Belongs to the SusD family.</text>
</comment>
<dbReference type="InterPro" id="IPR012944">
    <property type="entry name" value="SusD_RagB_dom"/>
</dbReference>
<dbReference type="InterPro" id="IPR011990">
    <property type="entry name" value="TPR-like_helical_dom_sf"/>
</dbReference>
<dbReference type="InterPro" id="IPR033985">
    <property type="entry name" value="SusD-like_N"/>
</dbReference>
<reference evidence="9" key="1">
    <citation type="submission" date="2015-01" db="EMBL/GenBank/DDBJ databases">
        <title>Flavisolibacter sp./LCS9/ whole genome sequencing.</title>
        <authorList>
            <person name="Kim M.K."/>
            <person name="Srinivasan S."/>
            <person name="Lee J.-J."/>
        </authorList>
    </citation>
    <scope>NUCLEOTIDE SEQUENCE [LARGE SCALE GENOMIC DNA]</scope>
    <source>
        <strain evidence="9">LCS9</strain>
    </source>
</reference>
<keyword evidence="3" id="KW-0732">Signal</keyword>
<dbReference type="Proteomes" id="UP000077177">
    <property type="component" value="Chromosome"/>
</dbReference>
<keyword evidence="4" id="KW-0472">Membrane</keyword>
<dbReference type="PROSITE" id="PS51257">
    <property type="entry name" value="PROKAR_LIPOPROTEIN"/>
    <property type="match status" value="1"/>
</dbReference>
<evidence type="ECO:0000256" key="1">
    <source>
        <dbReference type="ARBA" id="ARBA00004442"/>
    </source>
</evidence>
<dbReference type="Pfam" id="PF07980">
    <property type="entry name" value="SusD_RagB"/>
    <property type="match status" value="1"/>
</dbReference>
<feature type="domain" description="RagB/SusD" evidence="6">
    <location>
        <begin position="270"/>
        <end position="475"/>
    </location>
</feature>
<accession>A0A172TVE3</accession>
<keyword evidence="5" id="KW-0998">Cell outer membrane</keyword>
<keyword evidence="9" id="KW-1185">Reference proteome</keyword>
<dbReference type="PATRIC" id="fig|1492898.3.peg.2497"/>
<organism evidence="8 9">
    <name type="scientific">Flavisolibacter tropicus</name>
    <dbReference type="NCBI Taxonomy" id="1492898"/>
    <lineage>
        <taxon>Bacteria</taxon>
        <taxon>Pseudomonadati</taxon>
        <taxon>Bacteroidota</taxon>
        <taxon>Chitinophagia</taxon>
        <taxon>Chitinophagales</taxon>
        <taxon>Chitinophagaceae</taxon>
        <taxon>Flavisolibacter</taxon>
    </lineage>
</organism>
<evidence type="ECO:0000256" key="4">
    <source>
        <dbReference type="ARBA" id="ARBA00023136"/>
    </source>
</evidence>
<dbReference type="Gene3D" id="1.25.40.390">
    <property type="match status" value="1"/>
</dbReference>
<dbReference type="SUPFAM" id="SSF48452">
    <property type="entry name" value="TPR-like"/>
    <property type="match status" value="1"/>
</dbReference>
<dbReference type="GO" id="GO:0009279">
    <property type="term" value="C:cell outer membrane"/>
    <property type="evidence" value="ECO:0007669"/>
    <property type="project" value="UniProtKB-SubCell"/>
</dbReference>
<evidence type="ECO:0000313" key="8">
    <source>
        <dbReference type="EMBL" id="ANE51049.1"/>
    </source>
</evidence>
<evidence type="ECO:0000256" key="2">
    <source>
        <dbReference type="ARBA" id="ARBA00006275"/>
    </source>
</evidence>
<evidence type="ECO:0000313" key="9">
    <source>
        <dbReference type="Proteomes" id="UP000077177"/>
    </source>
</evidence>
<dbReference type="EMBL" id="CP011390">
    <property type="protein sequence ID" value="ANE51049.1"/>
    <property type="molecule type" value="Genomic_DNA"/>
</dbReference>
<sequence>MRQIGKLTTGIVMAALAVTLLGGCKKFLDRKPLSASIDDLQGGELEGRVLGLYGAIRNSKVEPFVGDGLQGIAYLAMQGFRSDDAEITADPGASAWHQTYDNFQYTKDDWGAGMYWSKHYVFIGLANEALAAVAETTPTATTKIYESEAKFFRAYTYFDMVRTFGDVPKIDFVITKPTDAHVPKVTADAIYDFIESDLSYAVQNLPLSWDASYSGRLTAGAAKTLLAKVKLYRKKWSDALSLTKEVIASNQYELVKPYYQIFKTTGELSKESIFEIQASKSAGDGDTYWSRFGQAQGIRGSGTWDLGWGWNTPTQSLVDSYAPGDQRKDATILESGKPDGGTSTGGYGLTLPALAHTYWNKKVYNRYEDYLAAGLGTPNNEAQNTWINQRVLRYADVLLMAAEAANEVGGASNTSDAIKWVNMIRDRAGLAAITGTPTQAELRTIIKKERRAEFAMEFERFFDLVRWGDATTVLGPLGYQNKHRYYPIPTAALSDNPKLTQNPEW</sequence>
<evidence type="ECO:0000259" key="7">
    <source>
        <dbReference type="Pfam" id="PF14322"/>
    </source>
</evidence>
<dbReference type="AlphaFoldDB" id="A0A172TVE3"/>
<dbReference type="KEGG" id="fla:SY85_11585"/>
<evidence type="ECO:0008006" key="10">
    <source>
        <dbReference type="Google" id="ProtNLM"/>
    </source>
</evidence>
<reference evidence="8 9" key="2">
    <citation type="journal article" date="2016" name="Int. J. Syst. Evol. Microbiol.">
        <title>Flavisolibacter tropicus sp. nov., isolated from tropical soil.</title>
        <authorList>
            <person name="Lee J.J."/>
            <person name="Kang M.S."/>
            <person name="Kim G.S."/>
            <person name="Lee C.S."/>
            <person name="Lim S."/>
            <person name="Lee J."/>
            <person name="Roh S.H."/>
            <person name="Kang H."/>
            <person name="Ha J.M."/>
            <person name="Bae S."/>
            <person name="Jung H.Y."/>
            <person name="Kim M.K."/>
        </authorList>
    </citation>
    <scope>NUCLEOTIDE SEQUENCE [LARGE SCALE GENOMIC DNA]</scope>
    <source>
        <strain evidence="8 9">LCS9</strain>
    </source>
</reference>
<dbReference type="RefSeq" id="WP_066404650.1">
    <property type="nucleotide sequence ID" value="NZ_CP011390.1"/>
</dbReference>
<evidence type="ECO:0000259" key="6">
    <source>
        <dbReference type="Pfam" id="PF07980"/>
    </source>
</evidence>
<dbReference type="STRING" id="1492898.SY85_11585"/>
<feature type="domain" description="SusD-like N-terminal" evidence="7">
    <location>
        <begin position="95"/>
        <end position="231"/>
    </location>
</feature>
<proteinExistence type="inferred from homology"/>
<evidence type="ECO:0000256" key="3">
    <source>
        <dbReference type="ARBA" id="ARBA00022729"/>
    </source>
</evidence>
<dbReference type="Pfam" id="PF14322">
    <property type="entry name" value="SusD-like_3"/>
    <property type="match status" value="1"/>
</dbReference>
<protein>
    <recommendedName>
        <fullName evidence="10">RagB/SusD family nutrient uptake outer membrane protein</fullName>
    </recommendedName>
</protein>
<comment type="subcellular location">
    <subcellularLocation>
        <location evidence="1">Cell outer membrane</location>
    </subcellularLocation>
</comment>
<dbReference type="OrthoDB" id="636214at2"/>
<gene>
    <name evidence="8" type="ORF">SY85_11585</name>
</gene>